<evidence type="ECO:0000256" key="6">
    <source>
        <dbReference type="ARBA" id="ARBA00022692"/>
    </source>
</evidence>
<dbReference type="InterPro" id="IPR013727">
    <property type="entry name" value="2CSK_N"/>
</dbReference>
<dbReference type="InterPro" id="IPR036890">
    <property type="entry name" value="HATPase_C_sf"/>
</dbReference>
<keyword evidence="10 11" id="KW-0472">Membrane</keyword>
<evidence type="ECO:0000256" key="7">
    <source>
        <dbReference type="ARBA" id="ARBA00022777"/>
    </source>
</evidence>
<evidence type="ECO:0000256" key="10">
    <source>
        <dbReference type="ARBA" id="ARBA00023136"/>
    </source>
</evidence>
<evidence type="ECO:0000256" key="9">
    <source>
        <dbReference type="ARBA" id="ARBA00023012"/>
    </source>
</evidence>
<feature type="domain" description="Histidine kinase" evidence="12">
    <location>
        <begin position="265"/>
        <end position="476"/>
    </location>
</feature>
<evidence type="ECO:0000256" key="2">
    <source>
        <dbReference type="ARBA" id="ARBA00004370"/>
    </source>
</evidence>
<organism evidence="14 15">
    <name type="scientific">Variovorax ginsengisoli</name>
    <dbReference type="NCBI Taxonomy" id="363844"/>
    <lineage>
        <taxon>Bacteria</taxon>
        <taxon>Pseudomonadati</taxon>
        <taxon>Pseudomonadota</taxon>
        <taxon>Betaproteobacteria</taxon>
        <taxon>Burkholderiales</taxon>
        <taxon>Comamonadaceae</taxon>
        <taxon>Variovorax</taxon>
    </lineage>
</organism>
<dbReference type="GO" id="GO:0004673">
    <property type="term" value="F:protein histidine kinase activity"/>
    <property type="evidence" value="ECO:0007669"/>
    <property type="project" value="UniProtKB-EC"/>
</dbReference>
<dbReference type="InterPro" id="IPR036097">
    <property type="entry name" value="HisK_dim/P_sf"/>
</dbReference>
<evidence type="ECO:0000256" key="4">
    <source>
        <dbReference type="ARBA" id="ARBA00022553"/>
    </source>
</evidence>
<keyword evidence="15" id="KW-1185">Reference proteome</keyword>
<comment type="caution">
    <text evidence="14">The sequence shown here is derived from an EMBL/GenBank/DDBJ whole genome shotgun (WGS) entry which is preliminary data.</text>
</comment>
<name>A0ABT9SDT0_9BURK</name>
<gene>
    <name evidence="14" type="ORF">J2W36_004794</name>
</gene>
<dbReference type="SUPFAM" id="SSF55874">
    <property type="entry name" value="ATPase domain of HSP90 chaperone/DNA topoisomerase II/histidine kinase"/>
    <property type="match status" value="1"/>
</dbReference>
<reference evidence="14 15" key="1">
    <citation type="submission" date="2023-07" db="EMBL/GenBank/DDBJ databases">
        <title>Sorghum-associated microbial communities from plants grown in Nebraska, USA.</title>
        <authorList>
            <person name="Schachtman D."/>
        </authorList>
    </citation>
    <scope>NUCLEOTIDE SEQUENCE [LARGE SCALE GENOMIC DNA]</scope>
    <source>
        <strain evidence="14 15">DS1607</strain>
    </source>
</reference>
<feature type="transmembrane region" description="Helical" evidence="11">
    <location>
        <begin position="21"/>
        <end position="41"/>
    </location>
</feature>
<dbReference type="SMART" id="SM00387">
    <property type="entry name" value="HATPase_c"/>
    <property type="match status" value="1"/>
</dbReference>
<dbReference type="Pfam" id="PF08521">
    <property type="entry name" value="2CSK_N"/>
    <property type="match status" value="1"/>
</dbReference>
<dbReference type="RefSeq" id="WP_307692254.1">
    <property type="nucleotide sequence ID" value="NZ_JAUSRO010000019.1"/>
</dbReference>
<feature type="domain" description="HAMP" evidence="13">
    <location>
        <begin position="205"/>
        <end position="257"/>
    </location>
</feature>
<dbReference type="Pfam" id="PF02518">
    <property type="entry name" value="HATPase_c"/>
    <property type="match status" value="1"/>
</dbReference>
<dbReference type="PROSITE" id="PS50885">
    <property type="entry name" value="HAMP"/>
    <property type="match status" value="1"/>
</dbReference>
<dbReference type="CDD" id="cd00075">
    <property type="entry name" value="HATPase"/>
    <property type="match status" value="1"/>
</dbReference>
<evidence type="ECO:0000313" key="14">
    <source>
        <dbReference type="EMBL" id="MDP9902517.1"/>
    </source>
</evidence>
<evidence type="ECO:0000313" key="15">
    <source>
        <dbReference type="Proteomes" id="UP001226867"/>
    </source>
</evidence>
<dbReference type="Gene3D" id="3.30.565.10">
    <property type="entry name" value="Histidine kinase-like ATPase, C-terminal domain"/>
    <property type="match status" value="1"/>
</dbReference>
<dbReference type="Pfam" id="PF00512">
    <property type="entry name" value="HisKA"/>
    <property type="match status" value="1"/>
</dbReference>
<keyword evidence="5 14" id="KW-0808">Transferase</keyword>
<dbReference type="InterPro" id="IPR003594">
    <property type="entry name" value="HATPase_dom"/>
</dbReference>
<dbReference type="Proteomes" id="UP001226867">
    <property type="component" value="Unassembled WGS sequence"/>
</dbReference>
<dbReference type="CDD" id="cd00082">
    <property type="entry name" value="HisKA"/>
    <property type="match status" value="1"/>
</dbReference>
<keyword evidence="9" id="KW-0902">Two-component regulatory system</keyword>
<dbReference type="PROSITE" id="PS50109">
    <property type="entry name" value="HIS_KIN"/>
    <property type="match status" value="1"/>
</dbReference>
<dbReference type="InterPro" id="IPR003661">
    <property type="entry name" value="HisK_dim/P_dom"/>
</dbReference>
<keyword evidence="4" id="KW-0597">Phosphoprotein</keyword>
<proteinExistence type="predicted"/>
<dbReference type="InterPro" id="IPR005467">
    <property type="entry name" value="His_kinase_dom"/>
</dbReference>
<evidence type="ECO:0000259" key="13">
    <source>
        <dbReference type="PROSITE" id="PS50885"/>
    </source>
</evidence>
<evidence type="ECO:0000256" key="1">
    <source>
        <dbReference type="ARBA" id="ARBA00000085"/>
    </source>
</evidence>
<keyword evidence="7 14" id="KW-0418">Kinase</keyword>
<evidence type="ECO:0000256" key="5">
    <source>
        <dbReference type="ARBA" id="ARBA00022679"/>
    </source>
</evidence>
<dbReference type="InterPro" id="IPR004358">
    <property type="entry name" value="Sig_transdc_His_kin-like_C"/>
</dbReference>
<dbReference type="PRINTS" id="PR00344">
    <property type="entry name" value="BCTRLSENSOR"/>
</dbReference>
<evidence type="ECO:0000256" key="8">
    <source>
        <dbReference type="ARBA" id="ARBA00022989"/>
    </source>
</evidence>
<dbReference type="SMART" id="SM00388">
    <property type="entry name" value="HisKA"/>
    <property type="match status" value="1"/>
</dbReference>
<evidence type="ECO:0000259" key="12">
    <source>
        <dbReference type="PROSITE" id="PS50109"/>
    </source>
</evidence>
<keyword evidence="8 11" id="KW-1133">Transmembrane helix</keyword>
<dbReference type="PANTHER" id="PTHR45436:SF1">
    <property type="entry name" value="SENSOR PROTEIN QSEC"/>
    <property type="match status" value="1"/>
</dbReference>
<dbReference type="Gene3D" id="1.10.287.130">
    <property type="match status" value="1"/>
</dbReference>
<evidence type="ECO:0000256" key="11">
    <source>
        <dbReference type="SAM" id="Phobius"/>
    </source>
</evidence>
<comment type="catalytic activity">
    <reaction evidence="1">
        <text>ATP + protein L-histidine = ADP + protein N-phospho-L-histidine.</text>
        <dbReference type="EC" id="2.7.13.3"/>
    </reaction>
</comment>
<protein>
    <recommendedName>
        <fullName evidence="3">histidine kinase</fullName>
        <ecNumber evidence="3">2.7.13.3</ecNumber>
    </recommendedName>
</protein>
<dbReference type="InterPro" id="IPR050428">
    <property type="entry name" value="TCS_sensor_his_kinase"/>
</dbReference>
<dbReference type="PANTHER" id="PTHR45436">
    <property type="entry name" value="SENSOR HISTIDINE KINASE YKOH"/>
    <property type="match status" value="1"/>
</dbReference>
<sequence>MTLKAAGLLGLGAGASLRTRLLLGILAPVALFIVINSVSLYRQSLAAATTAYDRTLLASAKTIGEQLDVEGYDDAARLRAVVPYSALEAFEADNKSRMFYRVSAQSGDMVSGYAELPFWRGRLPNRPPYAALVDFYDAEFRGQPVRMTVLLQPVASSRGRGMAVVQVAETLELRETLARQLLIDMLWRQLVLLAVIAGVTTLVVQRATRPVRALGEAIEARAPDDLSPIDAPDAPRELRPLIDATTRVMGRLQGLLDHQKRFVRDSAHQLRTPLAVLKAQVQSARRGDVPPDQALREIDDTVQRATLLANQMLSLAKVEQLRQQPESQVLDFGSIVREIALDISPLIADKALDFELDATPTHVNAHQWMLQELARNLLHNAIKHSPPGGALLVEVRVDDGMAQLRLSDEGPGISSSLRQRLFAPFAAGDTRSGSGLGLAICREIVRALGGSISLDNRVSAGRVTGLDATVRLPLEQG</sequence>
<dbReference type="EC" id="2.7.13.3" evidence="3"/>
<evidence type="ECO:0000256" key="3">
    <source>
        <dbReference type="ARBA" id="ARBA00012438"/>
    </source>
</evidence>
<keyword evidence="6 11" id="KW-0812">Transmembrane</keyword>
<dbReference type="EMBL" id="JAUSRO010000019">
    <property type="protein sequence ID" value="MDP9902517.1"/>
    <property type="molecule type" value="Genomic_DNA"/>
</dbReference>
<accession>A0ABT9SDT0</accession>
<comment type="subcellular location">
    <subcellularLocation>
        <location evidence="2">Membrane</location>
    </subcellularLocation>
</comment>
<dbReference type="InterPro" id="IPR003660">
    <property type="entry name" value="HAMP_dom"/>
</dbReference>
<dbReference type="SUPFAM" id="SSF47384">
    <property type="entry name" value="Homodimeric domain of signal transducing histidine kinase"/>
    <property type="match status" value="1"/>
</dbReference>